<feature type="non-terminal residue" evidence="1">
    <location>
        <position position="92"/>
    </location>
</feature>
<gene>
    <name evidence="1" type="ORF">MRATA1EN22A_LOCUS9012</name>
</gene>
<accession>A0AC59YQP0</accession>
<reference evidence="1" key="1">
    <citation type="submission" date="2023-05" db="EMBL/GenBank/DDBJ databases">
        <authorList>
            <consortium name="ELIXIR-Norway"/>
        </authorList>
    </citation>
    <scope>NUCLEOTIDE SEQUENCE</scope>
</reference>
<protein>
    <submittedName>
        <fullName evidence="1">Uncharacterized protein</fullName>
    </submittedName>
</protein>
<organism evidence="1 2">
    <name type="scientific">Rangifer tarandus platyrhynchus</name>
    <name type="common">Svalbard reindeer</name>
    <dbReference type="NCBI Taxonomy" id="3082113"/>
    <lineage>
        <taxon>Eukaryota</taxon>
        <taxon>Metazoa</taxon>
        <taxon>Chordata</taxon>
        <taxon>Craniata</taxon>
        <taxon>Vertebrata</taxon>
        <taxon>Euteleostomi</taxon>
        <taxon>Mammalia</taxon>
        <taxon>Eutheria</taxon>
        <taxon>Laurasiatheria</taxon>
        <taxon>Artiodactyla</taxon>
        <taxon>Ruminantia</taxon>
        <taxon>Pecora</taxon>
        <taxon>Cervidae</taxon>
        <taxon>Odocoileinae</taxon>
        <taxon>Rangifer</taxon>
    </lineage>
</organism>
<evidence type="ECO:0000313" key="2">
    <source>
        <dbReference type="Proteomes" id="UP001162501"/>
    </source>
</evidence>
<reference evidence="1" key="2">
    <citation type="submission" date="2025-03" db="EMBL/GenBank/DDBJ databases">
        <authorList>
            <consortium name="ELIXIR-Norway"/>
            <consortium name="Elixir Norway"/>
        </authorList>
    </citation>
    <scope>NUCLEOTIDE SEQUENCE</scope>
</reference>
<name>A0AC59YQP0_RANTA</name>
<sequence length="92" mass="10427">MLPGTQLSRAYDKDVARKADVYCFLSKTKDFIIDTNSGIVMSTKIFNYETDLRRFLLIVDTVGLFRHCLTINIIDVPETPDCTADPRFSSST</sequence>
<proteinExistence type="predicted"/>
<evidence type="ECO:0000313" key="1">
    <source>
        <dbReference type="EMBL" id="CAM9896244.1"/>
    </source>
</evidence>
<dbReference type="Proteomes" id="UP001162501">
    <property type="component" value="Chromosome 2"/>
</dbReference>
<dbReference type="EMBL" id="OX596086">
    <property type="protein sequence ID" value="CAM9896244.1"/>
    <property type="molecule type" value="Genomic_DNA"/>
</dbReference>